<dbReference type="Proteomes" id="UP001108123">
    <property type="component" value="Unassembled WGS sequence"/>
</dbReference>
<gene>
    <name evidence="1" type="ORF">L0P62_01455</name>
</gene>
<dbReference type="AlphaFoldDB" id="A0A9Q4AB28"/>
<keyword evidence="2" id="KW-1185">Reference proteome</keyword>
<dbReference type="EMBL" id="JAKNID010000003">
    <property type="protein sequence ID" value="MCG4564107.1"/>
    <property type="molecule type" value="Genomic_DNA"/>
</dbReference>
<name>A0A9Q4AB28_9FIRM</name>
<comment type="caution">
    <text evidence="1">The sequence shown here is derived from an EMBL/GenBank/DDBJ whole genome shotgun (WGS) entry which is preliminary data.</text>
</comment>
<accession>A0A9Q4AB28</accession>
<organism evidence="1 2">
    <name type="scientific">Anaerosalibacter bizertensis</name>
    <dbReference type="NCBI Taxonomy" id="932217"/>
    <lineage>
        <taxon>Bacteria</taxon>
        <taxon>Bacillati</taxon>
        <taxon>Bacillota</taxon>
        <taxon>Tissierellia</taxon>
        <taxon>Tissierellales</taxon>
        <taxon>Sporanaerobacteraceae</taxon>
        <taxon>Anaerosalibacter</taxon>
    </lineage>
</organism>
<reference evidence="1" key="1">
    <citation type="submission" date="2022-01" db="EMBL/GenBank/DDBJ databases">
        <title>Collection of gut derived symbiotic bacterial strains cultured from healthy donors.</title>
        <authorList>
            <person name="Lin H."/>
            <person name="Kohout C."/>
            <person name="Waligurski E."/>
            <person name="Pamer E.G."/>
        </authorList>
    </citation>
    <scope>NUCLEOTIDE SEQUENCE</scope>
    <source>
        <strain evidence="1">MSK.14.39</strain>
    </source>
</reference>
<evidence type="ECO:0000313" key="1">
    <source>
        <dbReference type="EMBL" id="MCG4564107.1"/>
    </source>
</evidence>
<protein>
    <submittedName>
        <fullName evidence="1">Uncharacterized protein</fullName>
    </submittedName>
</protein>
<evidence type="ECO:0000313" key="2">
    <source>
        <dbReference type="Proteomes" id="UP001108123"/>
    </source>
</evidence>
<proteinExistence type="predicted"/>
<sequence length="84" mass="9859">MENPRSINEMISQTKRIEENNSNNMEHLTSMEILLTSNDYARSKDESLSKTFYKLQEKVEDINTLTKKLLSDLEDKTNDHESIH</sequence>
<dbReference type="RefSeq" id="WP_226807503.1">
    <property type="nucleotide sequence ID" value="NZ_JAJBNW010000006.1"/>
</dbReference>